<proteinExistence type="predicted"/>
<organism evidence="2 3">
    <name type="scientific">Polyplax serrata</name>
    <name type="common">Common mouse louse</name>
    <dbReference type="NCBI Taxonomy" id="468196"/>
    <lineage>
        <taxon>Eukaryota</taxon>
        <taxon>Metazoa</taxon>
        <taxon>Ecdysozoa</taxon>
        <taxon>Arthropoda</taxon>
        <taxon>Hexapoda</taxon>
        <taxon>Insecta</taxon>
        <taxon>Pterygota</taxon>
        <taxon>Neoptera</taxon>
        <taxon>Paraneoptera</taxon>
        <taxon>Psocodea</taxon>
        <taxon>Troctomorpha</taxon>
        <taxon>Phthiraptera</taxon>
        <taxon>Anoplura</taxon>
        <taxon>Polyplacidae</taxon>
        <taxon>Polyplax</taxon>
    </lineage>
</organism>
<accession>A0AAN8SA84</accession>
<protein>
    <submittedName>
        <fullName evidence="2">Uncharacterized protein</fullName>
    </submittedName>
</protein>
<name>A0AAN8SA84_POLSC</name>
<sequence length="108" mass="12639">MFRIDQEEAAGMKKKTHGDKTLEGNEENKEEEEEGPWSRANSHICPWNERHKLRSQPEKSPHLTVLWFHTGSHVDTSVYENKRKQGELFGKTEISSILIQQKYHFGHP</sequence>
<evidence type="ECO:0000313" key="2">
    <source>
        <dbReference type="EMBL" id="KAK6639436.1"/>
    </source>
</evidence>
<feature type="region of interest" description="Disordered" evidence="1">
    <location>
        <begin position="1"/>
        <end position="43"/>
    </location>
</feature>
<evidence type="ECO:0000256" key="1">
    <source>
        <dbReference type="SAM" id="MobiDB-lite"/>
    </source>
</evidence>
<dbReference type="AlphaFoldDB" id="A0AAN8SA84"/>
<dbReference type="Proteomes" id="UP001372834">
    <property type="component" value="Unassembled WGS sequence"/>
</dbReference>
<gene>
    <name evidence="2" type="ORF">RUM43_007709</name>
</gene>
<comment type="caution">
    <text evidence="2">The sequence shown here is derived from an EMBL/GenBank/DDBJ whole genome shotgun (WGS) entry which is preliminary data.</text>
</comment>
<feature type="compositionally biased region" description="Basic and acidic residues" evidence="1">
    <location>
        <begin position="18"/>
        <end position="27"/>
    </location>
</feature>
<evidence type="ECO:0000313" key="3">
    <source>
        <dbReference type="Proteomes" id="UP001372834"/>
    </source>
</evidence>
<reference evidence="2 3" key="1">
    <citation type="submission" date="2023-10" db="EMBL/GenBank/DDBJ databases">
        <title>Genomes of two closely related lineages of the louse Polyplax serrata with different host specificities.</title>
        <authorList>
            <person name="Martinu J."/>
            <person name="Tarabai H."/>
            <person name="Stefka J."/>
            <person name="Hypsa V."/>
        </authorList>
    </citation>
    <scope>NUCLEOTIDE SEQUENCE [LARGE SCALE GENOMIC DNA]</scope>
    <source>
        <strain evidence="2">HR10_N</strain>
    </source>
</reference>
<dbReference type="EMBL" id="JAWJWE010000003">
    <property type="protein sequence ID" value="KAK6639436.1"/>
    <property type="molecule type" value="Genomic_DNA"/>
</dbReference>